<proteinExistence type="inferred from homology"/>
<feature type="transmembrane region" description="Helical" evidence="8">
    <location>
        <begin position="206"/>
        <end position="225"/>
    </location>
</feature>
<keyword evidence="7 8" id="KW-0472">Membrane</keyword>
<evidence type="ECO:0000256" key="3">
    <source>
        <dbReference type="ARBA" id="ARBA00022448"/>
    </source>
</evidence>
<dbReference type="AlphaFoldDB" id="A0A1G4Z5M2"/>
<evidence type="ECO:0000256" key="2">
    <source>
        <dbReference type="ARBA" id="ARBA00010145"/>
    </source>
</evidence>
<evidence type="ECO:0000256" key="5">
    <source>
        <dbReference type="ARBA" id="ARBA00022692"/>
    </source>
</evidence>
<dbReference type="Gene3D" id="1.20.1530.20">
    <property type="match status" value="1"/>
</dbReference>
<evidence type="ECO:0000313" key="10">
    <source>
        <dbReference type="Proteomes" id="UP000183569"/>
    </source>
</evidence>
<evidence type="ECO:0008006" key="11">
    <source>
        <dbReference type="Google" id="ProtNLM"/>
    </source>
</evidence>
<dbReference type="InterPro" id="IPR038770">
    <property type="entry name" value="Na+/solute_symporter_sf"/>
</dbReference>
<keyword evidence="3" id="KW-0813">Transport</keyword>
<keyword evidence="6 8" id="KW-1133">Transmembrane helix</keyword>
<protein>
    <recommendedName>
        <fullName evidence="11">AEC family transporter</fullName>
    </recommendedName>
</protein>
<gene>
    <name evidence="9" type="ORF">SAMN02927897_04038</name>
</gene>
<feature type="transmembrane region" description="Helical" evidence="8">
    <location>
        <begin position="175"/>
        <end position="194"/>
    </location>
</feature>
<evidence type="ECO:0000256" key="6">
    <source>
        <dbReference type="ARBA" id="ARBA00022989"/>
    </source>
</evidence>
<evidence type="ECO:0000313" key="9">
    <source>
        <dbReference type="EMBL" id="SCX60967.1"/>
    </source>
</evidence>
<name>A0A1G4Z5M2_9ENTR</name>
<evidence type="ECO:0000256" key="1">
    <source>
        <dbReference type="ARBA" id="ARBA00004651"/>
    </source>
</evidence>
<dbReference type="RefSeq" id="WP_017459605.1">
    <property type="nucleotide sequence ID" value="NZ_FMUI01000016.1"/>
</dbReference>
<feature type="transmembrane region" description="Helical" evidence="8">
    <location>
        <begin position="105"/>
        <end position="130"/>
    </location>
</feature>
<dbReference type="GeneID" id="23846791"/>
<feature type="transmembrane region" description="Helical" evidence="8">
    <location>
        <begin position="266"/>
        <end position="285"/>
    </location>
</feature>
<dbReference type="Pfam" id="PF03547">
    <property type="entry name" value="Mem_trans"/>
    <property type="match status" value="1"/>
</dbReference>
<feature type="transmembrane region" description="Helical" evidence="8">
    <location>
        <begin position="74"/>
        <end position="93"/>
    </location>
</feature>
<comment type="subcellular location">
    <subcellularLocation>
        <location evidence="1">Cell membrane</location>
        <topology evidence="1">Multi-pass membrane protein</topology>
    </subcellularLocation>
</comment>
<feature type="transmembrane region" description="Helical" evidence="8">
    <location>
        <begin position="6"/>
        <end position="31"/>
    </location>
</feature>
<evidence type="ECO:0000256" key="4">
    <source>
        <dbReference type="ARBA" id="ARBA00022475"/>
    </source>
</evidence>
<dbReference type="GO" id="GO:0005886">
    <property type="term" value="C:plasma membrane"/>
    <property type="evidence" value="ECO:0007669"/>
    <property type="project" value="UniProtKB-SubCell"/>
</dbReference>
<feature type="transmembrane region" description="Helical" evidence="8">
    <location>
        <begin position="136"/>
        <end position="155"/>
    </location>
</feature>
<dbReference type="PANTHER" id="PTHR36838">
    <property type="entry name" value="AUXIN EFFLUX CARRIER FAMILY PROTEIN"/>
    <property type="match status" value="1"/>
</dbReference>
<dbReference type="EMBL" id="FMUI01000016">
    <property type="protein sequence ID" value="SCX60967.1"/>
    <property type="molecule type" value="Genomic_DNA"/>
</dbReference>
<feature type="transmembrane region" description="Helical" evidence="8">
    <location>
        <begin position="237"/>
        <end position="260"/>
    </location>
</feature>
<comment type="similarity">
    <text evidence="2">Belongs to the auxin efflux carrier (TC 2.A.69) family.</text>
</comment>
<feature type="transmembrane region" description="Helical" evidence="8">
    <location>
        <begin position="297"/>
        <end position="321"/>
    </location>
</feature>
<comment type="caution">
    <text evidence="9">The sequence shown here is derived from an EMBL/GenBank/DDBJ whole genome shotgun (WGS) entry which is preliminary data.</text>
</comment>
<sequence length="325" mass="35565">MDTAEFFAQLAQQLLLSAPLFLLIALGYCLGRFAGWPESVNEGLNRFCFNVAIPCMLFKVMSKFFESPPVDMRLLIAYFGTCFVIYVVGRIAAKSLFLMDAVSASVFGLAGIFSNNVMLGIPVAIILLGASSLSSVALVLVFNSLILWTLVTVSVEWAQNGSFSARGIGKTLVSVLRNPIIIGIFSGFAWSFLIHRPLPQFLDSPVSMVAQVAAPLTLITLGMSLSRYQIRKGLAESLTICLLKLILMPALIWLIAWLLHLPREESQVVVLLGSMAVGINVYLMAQKFQVLQGATATSMLLSTLLSTVTTPLFMILMTHFYPNWP</sequence>
<dbReference type="Proteomes" id="UP000183569">
    <property type="component" value="Unassembled WGS sequence"/>
</dbReference>
<dbReference type="PANTHER" id="PTHR36838:SF3">
    <property type="entry name" value="TRANSPORTER AUXIN EFFLUX CARRIER EC FAMILY"/>
    <property type="match status" value="1"/>
</dbReference>
<reference evidence="9 10" key="1">
    <citation type="submission" date="2016-10" db="EMBL/GenBank/DDBJ databases">
        <authorList>
            <person name="Varghese N."/>
            <person name="Submissions S."/>
        </authorList>
    </citation>
    <scope>NUCLEOTIDE SEQUENCE [LARGE SCALE GENOMIC DNA]</scope>
    <source>
        <strain evidence="9 10">CGMCC 1.12102</strain>
    </source>
</reference>
<evidence type="ECO:0000256" key="7">
    <source>
        <dbReference type="ARBA" id="ARBA00023136"/>
    </source>
</evidence>
<dbReference type="GO" id="GO:0055085">
    <property type="term" value="P:transmembrane transport"/>
    <property type="evidence" value="ECO:0007669"/>
    <property type="project" value="InterPro"/>
</dbReference>
<accession>A0A1G4Z5M2</accession>
<dbReference type="InterPro" id="IPR004776">
    <property type="entry name" value="Mem_transp_PIN-like"/>
</dbReference>
<evidence type="ECO:0000256" key="8">
    <source>
        <dbReference type="SAM" id="Phobius"/>
    </source>
</evidence>
<organism evidence="9 10">
    <name type="scientific">Kosakonia sacchari</name>
    <dbReference type="NCBI Taxonomy" id="1158459"/>
    <lineage>
        <taxon>Bacteria</taxon>
        <taxon>Pseudomonadati</taxon>
        <taxon>Pseudomonadota</taxon>
        <taxon>Gammaproteobacteria</taxon>
        <taxon>Enterobacterales</taxon>
        <taxon>Enterobacteriaceae</taxon>
        <taxon>Kosakonia</taxon>
    </lineage>
</organism>
<keyword evidence="4" id="KW-1003">Cell membrane</keyword>
<keyword evidence="5 8" id="KW-0812">Transmembrane</keyword>